<comment type="caution">
    <text evidence="3">The sequence shown here is derived from an EMBL/GenBank/DDBJ whole genome shotgun (WGS) entry which is preliminary data.</text>
</comment>
<dbReference type="Proteomes" id="UP000220752">
    <property type="component" value="Unassembled WGS sequence"/>
</dbReference>
<keyword evidence="2" id="KW-0472">Membrane</keyword>
<dbReference type="EMBL" id="NMTQ01000035">
    <property type="protein sequence ID" value="PDX57996.1"/>
    <property type="molecule type" value="Genomic_DNA"/>
</dbReference>
<evidence type="ECO:0000313" key="3">
    <source>
        <dbReference type="EMBL" id="PDX57996.1"/>
    </source>
</evidence>
<keyword evidence="2" id="KW-1133">Transmembrane helix</keyword>
<feature type="region of interest" description="Disordered" evidence="1">
    <location>
        <begin position="97"/>
        <end position="120"/>
    </location>
</feature>
<evidence type="ECO:0000256" key="1">
    <source>
        <dbReference type="SAM" id="MobiDB-lite"/>
    </source>
</evidence>
<evidence type="ECO:0000256" key="2">
    <source>
        <dbReference type="SAM" id="Phobius"/>
    </source>
</evidence>
<reference evidence="3 4" key="1">
    <citation type="journal article" date="2017" name="Front. Microbiol.">
        <title>New Insights into the Diversity of the Genus Faecalibacterium.</title>
        <authorList>
            <person name="Benevides L."/>
            <person name="Burman S."/>
            <person name="Martin R."/>
            <person name="Robert V."/>
            <person name="Thomas M."/>
            <person name="Miquel S."/>
            <person name="Chain F."/>
            <person name="Sokol H."/>
            <person name="Bermudez-Humaran L.G."/>
            <person name="Morrison M."/>
            <person name="Langella P."/>
            <person name="Azevedo V.A."/>
            <person name="Chatel J.M."/>
            <person name="Soares S."/>
        </authorList>
    </citation>
    <scope>NUCLEOTIDE SEQUENCE [LARGE SCALE GENOMIC DNA]</scope>
    <source>
        <strain evidence="4">CNCM I-4540</strain>
    </source>
</reference>
<keyword evidence="2" id="KW-0812">Transmembrane</keyword>
<protein>
    <submittedName>
        <fullName evidence="3">Uncharacterized protein</fullName>
    </submittedName>
</protein>
<proteinExistence type="predicted"/>
<evidence type="ECO:0000313" key="4">
    <source>
        <dbReference type="Proteomes" id="UP000220752"/>
    </source>
</evidence>
<name>A0A2A6Z9F7_9FIRM</name>
<feature type="transmembrane region" description="Helical" evidence="2">
    <location>
        <begin position="43"/>
        <end position="65"/>
    </location>
</feature>
<sequence>MKNLQMPHSYISVSEEELRSISGGGPLGDALDLFFSNLRLDDLFFSGGLISLSFTFVPMLLFNVVKTGFNFVVSAYDTIADLFHFSHEERDMVQYISDQQQRREEEKEQAQSAPGPKPVF</sequence>
<feature type="compositionally biased region" description="Basic and acidic residues" evidence="1">
    <location>
        <begin position="100"/>
        <end position="109"/>
    </location>
</feature>
<gene>
    <name evidence="3" type="ORF">CGS46_10155</name>
</gene>
<accession>A0A2A6Z9F7</accession>
<keyword evidence="4" id="KW-1185">Reference proteome</keyword>
<dbReference type="AlphaFoldDB" id="A0A2A6Z9F7"/>
<organism evidence="3 4">
    <name type="scientific">Faecalibacterium langellae</name>
    <dbReference type="NCBI Taxonomy" id="3435293"/>
    <lineage>
        <taxon>Bacteria</taxon>
        <taxon>Bacillati</taxon>
        <taxon>Bacillota</taxon>
        <taxon>Clostridia</taxon>
        <taxon>Eubacteriales</taxon>
        <taxon>Oscillospiraceae</taxon>
        <taxon>Faecalibacterium</taxon>
    </lineage>
</organism>